<evidence type="ECO:0008006" key="4">
    <source>
        <dbReference type="Google" id="ProtNLM"/>
    </source>
</evidence>
<evidence type="ECO:0000313" key="3">
    <source>
        <dbReference type="Proteomes" id="UP000292884"/>
    </source>
</evidence>
<keyword evidence="3" id="KW-1185">Reference proteome</keyword>
<dbReference type="EMBL" id="SJSK01000005">
    <property type="protein sequence ID" value="TCC88604.1"/>
    <property type="molecule type" value="Genomic_DNA"/>
</dbReference>
<proteinExistence type="predicted"/>
<feature type="signal peptide" evidence="1">
    <location>
        <begin position="1"/>
        <end position="27"/>
    </location>
</feature>
<keyword evidence="1" id="KW-0732">Signal</keyword>
<accession>A0A4R0MRD9</accession>
<dbReference type="InterPro" id="IPR025975">
    <property type="entry name" value="Polysacc_lyase"/>
</dbReference>
<gene>
    <name evidence="2" type="ORF">EZ428_18365</name>
</gene>
<dbReference type="Gene3D" id="2.60.120.200">
    <property type="match status" value="1"/>
</dbReference>
<dbReference type="RefSeq" id="WP_131554658.1">
    <property type="nucleotide sequence ID" value="NZ_SJSK01000005.1"/>
</dbReference>
<feature type="chain" id="PRO_5020591851" description="Polysaccharide lyase" evidence="1">
    <location>
        <begin position="28"/>
        <end position="315"/>
    </location>
</feature>
<dbReference type="Proteomes" id="UP000292884">
    <property type="component" value="Unassembled WGS sequence"/>
</dbReference>
<dbReference type="PROSITE" id="PS51257">
    <property type="entry name" value="PROKAR_LIPOPROTEIN"/>
    <property type="match status" value="1"/>
</dbReference>
<sequence length="315" mass="35071">MKKSILTKILVLSLAIAGVLGTYSCHKDTENQVNAEGQQVTKLAPDMVLAANATYLNTSSHQETGFEDNSAEPFNLQESIYSPSYIHTMIPSIKYNNGGDYVQKFYWTQGVWDAGSKDCSADRFRKGVEVRSDLNFKKDGWMGFAYMIPTDFPSDRSTIIAQGFNEGSSGGCARSWVWHLTWSNGTLTLTCRKSCGVETYTHVVATNITKGVWKPVVVQWRASNTNHGKVVVWHGQAVYDRSTPQVSRSNINLGYGTWSSDNLTSFITLKYGIYAYDCCDHVGSNDTEVVYFDNMSQWVDDAATNNGFDKVDPTQ</sequence>
<dbReference type="AlphaFoldDB" id="A0A4R0MRD9"/>
<reference evidence="2 3" key="1">
    <citation type="submission" date="2019-02" db="EMBL/GenBank/DDBJ databases">
        <title>Pedobacter sp. RP-1-13 sp. nov., isolated from Arctic soil.</title>
        <authorList>
            <person name="Dahal R.H."/>
        </authorList>
    </citation>
    <scope>NUCLEOTIDE SEQUENCE [LARGE SCALE GENOMIC DNA]</scope>
    <source>
        <strain evidence="2 3">RP-1-13</strain>
    </source>
</reference>
<organism evidence="2 3">
    <name type="scientific">Pedobacter frigiditerrae</name>
    <dbReference type="NCBI Taxonomy" id="2530452"/>
    <lineage>
        <taxon>Bacteria</taxon>
        <taxon>Pseudomonadati</taxon>
        <taxon>Bacteroidota</taxon>
        <taxon>Sphingobacteriia</taxon>
        <taxon>Sphingobacteriales</taxon>
        <taxon>Sphingobacteriaceae</taxon>
        <taxon>Pedobacter</taxon>
    </lineage>
</organism>
<protein>
    <recommendedName>
        <fullName evidence="4">Polysaccharide lyase</fullName>
    </recommendedName>
</protein>
<comment type="caution">
    <text evidence="2">The sequence shown here is derived from an EMBL/GenBank/DDBJ whole genome shotgun (WGS) entry which is preliminary data.</text>
</comment>
<evidence type="ECO:0000313" key="2">
    <source>
        <dbReference type="EMBL" id="TCC88604.1"/>
    </source>
</evidence>
<dbReference type="Pfam" id="PF14099">
    <property type="entry name" value="Polysacc_lyase"/>
    <property type="match status" value="1"/>
</dbReference>
<name>A0A4R0MRD9_9SPHI</name>
<evidence type="ECO:0000256" key="1">
    <source>
        <dbReference type="SAM" id="SignalP"/>
    </source>
</evidence>